<accession>A0A0D2CDX7</accession>
<dbReference type="EMBL" id="KN847332">
    <property type="protein sequence ID" value="KIW48002.1"/>
    <property type="molecule type" value="Genomic_DNA"/>
</dbReference>
<organism evidence="2 3">
    <name type="scientific">Exophiala oligosperma</name>
    <dbReference type="NCBI Taxonomy" id="215243"/>
    <lineage>
        <taxon>Eukaryota</taxon>
        <taxon>Fungi</taxon>
        <taxon>Dikarya</taxon>
        <taxon>Ascomycota</taxon>
        <taxon>Pezizomycotina</taxon>
        <taxon>Eurotiomycetes</taxon>
        <taxon>Chaetothyriomycetidae</taxon>
        <taxon>Chaetothyriales</taxon>
        <taxon>Herpotrichiellaceae</taxon>
        <taxon>Exophiala</taxon>
    </lineage>
</organism>
<sequence length="485" mass="56029">MAQTQYTAGLRFILKTSDQQISEEDRKGAVSHASKARWKVRRKARSMRSWIDPDRSLQEEKSAIPPGASKRSNTIRLPSPRPTMIDETFSATELPPGIEPGMIQELVKLINMDKVGIYPYEICLQVHPVQRGWFPYMINDLCCLHSMMFSVRAFVDGMSNSNRTSPLAAFHYDQTLRLLQARIDAFERGLCDEVCRDSTIMVIITLATAAEIGNDLTTARIHLDGLRRIVNLRGGLRQLDTHTNVQVKVCRADLSLALRSGLLPSLFLHDEIDWDCYIADRGLVRCRHIRYEPTIRAFTDNLDPKLRNCWKDVHAFSCLSNLAYQTDRKMSPEMYNEMMIAILYRLTHLSFNEEKDLPNEVIRVALLVFCTTLFLIRCYLDHPYERLIELYKVTLVRLCQCRSEGEHLPPKPVMFWLVMLYHVVPEQETTSSSSSGTALYFDKEYYSQAEVDTWEEALTLLKSIMWIDFVHGNRGREIFEDSRTR</sequence>
<dbReference type="GeneID" id="27352715"/>
<evidence type="ECO:0000313" key="2">
    <source>
        <dbReference type="EMBL" id="KIW48002.1"/>
    </source>
</evidence>
<dbReference type="PANTHER" id="PTHR37540">
    <property type="entry name" value="TRANSCRIPTION FACTOR (ACR-2), PUTATIVE-RELATED-RELATED"/>
    <property type="match status" value="1"/>
</dbReference>
<protein>
    <recommendedName>
        <fullName evidence="4">Transcription factor domain-containing protein</fullName>
    </recommendedName>
</protein>
<dbReference type="Proteomes" id="UP000053342">
    <property type="component" value="Unassembled WGS sequence"/>
</dbReference>
<dbReference type="RefSeq" id="XP_016268218.1">
    <property type="nucleotide sequence ID" value="XM_016401165.1"/>
</dbReference>
<dbReference type="VEuPathDB" id="FungiDB:PV06_00641"/>
<evidence type="ECO:0000313" key="3">
    <source>
        <dbReference type="Proteomes" id="UP000053342"/>
    </source>
</evidence>
<reference evidence="2 3" key="1">
    <citation type="submission" date="2015-01" db="EMBL/GenBank/DDBJ databases">
        <title>The Genome Sequence of Exophiala oligosperma CBS72588.</title>
        <authorList>
            <consortium name="The Broad Institute Genomics Platform"/>
            <person name="Cuomo C."/>
            <person name="de Hoog S."/>
            <person name="Gorbushina A."/>
            <person name="Stielow B."/>
            <person name="Teixiera M."/>
            <person name="Abouelleil A."/>
            <person name="Chapman S.B."/>
            <person name="Priest M."/>
            <person name="Young S.K."/>
            <person name="Wortman J."/>
            <person name="Nusbaum C."/>
            <person name="Birren B."/>
        </authorList>
    </citation>
    <scope>NUCLEOTIDE SEQUENCE [LARGE SCALE GENOMIC DNA]</scope>
    <source>
        <strain evidence="2 3">CBS 72588</strain>
    </source>
</reference>
<proteinExistence type="predicted"/>
<dbReference type="HOGENOM" id="CLU_023254_0_2_1"/>
<feature type="region of interest" description="Disordered" evidence="1">
    <location>
        <begin position="55"/>
        <end position="82"/>
    </location>
</feature>
<dbReference type="PANTHER" id="PTHR37540:SF5">
    <property type="entry name" value="TRANSCRIPTION FACTOR DOMAIN-CONTAINING PROTEIN"/>
    <property type="match status" value="1"/>
</dbReference>
<dbReference type="STRING" id="215243.A0A0D2CDX7"/>
<evidence type="ECO:0000256" key="1">
    <source>
        <dbReference type="SAM" id="MobiDB-lite"/>
    </source>
</evidence>
<dbReference type="OrthoDB" id="4158087at2759"/>
<dbReference type="AlphaFoldDB" id="A0A0D2CDX7"/>
<gene>
    <name evidence="2" type="ORF">PV06_00641</name>
</gene>
<keyword evidence="3" id="KW-1185">Reference proteome</keyword>
<name>A0A0D2CDX7_9EURO</name>
<evidence type="ECO:0008006" key="4">
    <source>
        <dbReference type="Google" id="ProtNLM"/>
    </source>
</evidence>